<name>A0A212LPB2_9FIRM</name>
<dbReference type="GO" id="GO:0016787">
    <property type="term" value="F:hydrolase activity"/>
    <property type="evidence" value="ECO:0007669"/>
    <property type="project" value="UniProtKB-KW"/>
</dbReference>
<dbReference type="PANTHER" id="PTHR43309">
    <property type="entry name" value="5-OXOPROLINASE SUBUNIT C"/>
    <property type="match status" value="1"/>
</dbReference>
<dbReference type="Pfam" id="PF02626">
    <property type="entry name" value="CT_A_B"/>
    <property type="match status" value="1"/>
</dbReference>
<keyword evidence="1" id="KW-0547">Nucleotide-binding</keyword>
<evidence type="ECO:0000256" key="3">
    <source>
        <dbReference type="ARBA" id="ARBA00022840"/>
    </source>
</evidence>
<evidence type="ECO:0000259" key="4">
    <source>
        <dbReference type="SMART" id="SM00797"/>
    </source>
</evidence>
<dbReference type="GO" id="GO:0005524">
    <property type="term" value="F:ATP binding"/>
    <property type="evidence" value="ECO:0007669"/>
    <property type="project" value="UniProtKB-KW"/>
</dbReference>
<evidence type="ECO:0000313" key="5">
    <source>
        <dbReference type="EMBL" id="SCM79374.1"/>
    </source>
</evidence>
<feature type="domain" description="Carboxyltransferase" evidence="4">
    <location>
        <begin position="23"/>
        <end position="305"/>
    </location>
</feature>
<keyword evidence="5" id="KW-0456">Lyase</keyword>
<dbReference type="InterPro" id="IPR029000">
    <property type="entry name" value="Cyclophilin-like_dom_sf"/>
</dbReference>
<gene>
    <name evidence="5" type="ORF">KL86SPO_20536</name>
</gene>
<dbReference type="SMART" id="SM00797">
    <property type="entry name" value="AHS2"/>
    <property type="match status" value="1"/>
</dbReference>
<dbReference type="GO" id="GO:0016829">
    <property type="term" value="F:lyase activity"/>
    <property type="evidence" value="ECO:0007669"/>
    <property type="project" value="UniProtKB-KW"/>
</dbReference>
<keyword evidence="5" id="KW-0436">Ligase</keyword>
<protein>
    <submittedName>
        <fullName evidence="5">Urea amidolyase related protein</fullName>
        <ecNumber evidence="5">6.3.4.6</ecNumber>
    </submittedName>
</protein>
<dbReference type="EC" id="6.3.4.6" evidence="5"/>
<evidence type="ECO:0000256" key="1">
    <source>
        <dbReference type="ARBA" id="ARBA00022741"/>
    </source>
</evidence>
<accession>A0A212LPB2</accession>
<dbReference type="PANTHER" id="PTHR43309:SF5">
    <property type="entry name" value="5-OXOPROLINASE SUBUNIT C"/>
    <property type="match status" value="1"/>
</dbReference>
<evidence type="ECO:0000256" key="2">
    <source>
        <dbReference type="ARBA" id="ARBA00022801"/>
    </source>
</evidence>
<sequence length="343" mass="37138">MITTIHPGLFTTVQDEGRWGYQAFGMPVAGAMDRYAYYAANILAGNKPAAAVLEMTLRGGHFRFEADYYVSICGADMQARLNGIPVKNWSGFFVDAGSELVFDYAVSGCRTYVAVNGGINTPVVLGSRSTYTRAAVGGLDGRALQAGDVIPIGKDADAAPGTPRLLPVEFIPAYRDQIELRVLLGPQDDYFSESGITTFFNSTYCISTEADRMGYRLEGSVIEHKEKADIISDALCQGAIQVPGHGMPIIMMADRQTTGGYTKIGTVIGPDLSLLAQAKPGDSIVFKKCSEDDAAAAFALERDACSRLQQVVAYNEQQPPGPARHFKITVNKQLYHVEIREVK</sequence>
<dbReference type="GO" id="GO:0004847">
    <property type="term" value="F:urea carboxylase activity"/>
    <property type="evidence" value="ECO:0007669"/>
    <property type="project" value="UniProtKB-EC"/>
</dbReference>
<dbReference type="SUPFAM" id="SSF50891">
    <property type="entry name" value="Cyclophilin-like"/>
    <property type="match status" value="1"/>
</dbReference>
<dbReference type="InterPro" id="IPR003778">
    <property type="entry name" value="CT_A_B"/>
</dbReference>
<dbReference type="EMBL" id="FMJE01000002">
    <property type="protein sequence ID" value="SCM79374.1"/>
    <property type="molecule type" value="Genomic_DNA"/>
</dbReference>
<dbReference type="InterPro" id="IPR052708">
    <property type="entry name" value="PxpC"/>
</dbReference>
<organism evidence="5">
    <name type="scientific">uncultured Sporomusa sp</name>
    <dbReference type="NCBI Taxonomy" id="307249"/>
    <lineage>
        <taxon>Bacteria</taxon>
        <taxon>Bacillati</taxon>
        <taxon>Bacillota</taxon>
        <taxon>Negativicutes</taxon>
        <taxon>Selenomonadales</taxon>
        <taxon>Sporomusaceae</taxon>
        <taxon>Sporomusa</taxon>
        <taxon>environmental samples</taxon>
    </lineage>
</organism>
<proteinExistence type="predicted"/>
<dbReference type="RefSeq" id="WP_288183510.1">
    <property type="nucleotide sequence ID" value="NZ_LT608335.1"/>
</dbReference>
<keyword evidence="2" id="KW-0378">Hydrolase</keyword>
<dbReference type="Gene3D" id="2.40.100.10">
    <property type="entry name" value="Cyclophilin-like"/>
    <property type="match status" value="1"/>
</dbReference>
<dbReference type="NCBIfam" id="TIGR00724">
    <property type="entry name" value="urea_amlyse_rel"/>
    <property type="match status" value="1"/>
</dbReference>
<reference evidence="5" key="1">
    <citation type="submission" date="2016-08" db="EMBL/GenBank/DDBJ databases">
        <authorList>
            <person name="Seilhamer J.J."/>
        </authorList>
    </citation>
    <scope>NUCLEOTIDE SEQUENCE</scope>
    <source>
        <strain evidence="5">86</strain>
    </source>
</reference>
<keyword evidence="3" id="KW-0067">ATP-binding</keyword>
<dbReference type="AlphaFoldDB" id="A0A212LPB2"/>